<dbReference type="InterPro" id="IPR000835">
    <property type="entry name" value="HTH_MarR-typ"/>
</dbReference>
<dbReference type="Pfam" id="PF13936">
    <property type="entry name" value="HTH_38"/>
    <property type="match status" value="1"/>
</dbReference>
<dbReference type="GO" id="GO:0032196">
    <property type="term" value="P:transposition"/>
    <property type="evidence" value="ECO:0007669"/>
    <property type="project" value="TreeGrafter"/>
</dbReference>
<dbReference type="PANTHER" id="PTHR10948">
    <property type="entry name" value="TRANSPOSASE"/>
    <property type="match status" value="1"/>
</dbReference>
<keyword evidence="5" id="KW-1185">Reference proteome</keyword>
<dbReference type="AlphaFoldDB" id="A0A561SEC3"/>
<evidence type="ECO:0000313" key="4">
    <source>
        <dbReference type="EMBL" id="TWF73210.1"/>
    </source>
</evidence>
<dbReference type="OrthoDB" id="4823987at2"/>
<comment type="caution">
    <text evidence="4">The sequence shown here is derived from an EMBL/GenBank/DDBJ whole genome shotgun (WGS) entry which is preliminary data.</text>
</comment>
<dbReference type="Gene3D" id="1.10.10.10">
    <property type="entry name" value="Winged helix-like DNA-binding domain superfamily/Winged helix DNA-binding domain"/>
    <property type="match status" value="1"/>
</dbReference>
<feature type="compositionally biased region" description="Basic residues" evidence="1">
    <location>
        <begin position="59"/>
        <end position="68"/>
    </location>
</feature>
<dbReference type="InterPro" id="IPR036390">
    <property type="entry name" value="WH_DNA-bd_sf"/>
</dbReference>
<feature type="domain" description="HTH marR-type" evidence="2">
    <location>
        <begin position="117"/>
        <end position="160"/>
    </location>
</feature>
<gene>
    <name evidence="4" type="ORF">FHX73_16361</name>
</gene>
<evidence type="ECO:0000256" key="1">
    <source>
        <dbReference type="SAM" id="MobiDB-lite"/>
    </source>
</evidence>
<dbReference type="RefSeq" id="WP_145911168.1">
    <property type="nucleotide sequence ID" value="NZ_BAAAMZ010000005.1"/>
</dbReference>
<proteinExistence type="predicted"/>
<dbReference type="InterPro" id="IPR036388">
    <property type="entry name" value="WH-like_DNA-bd_sf"/>
</dbReference>
<feature type="domain" description="Transposase IS30-like HTH" evidence="3">
    <location>
        <begin position="5"/>
        <end position="45"/>
    </location>
</feature>
<dbReference type="PANTHER" id="PTHR10948:SF23">
    <property type="entry name" value="TRANSPOSASE INSI FOR INSERTION SEQUENCE ELEMENT IS30A-RELATED"/>
    <property type="match status" value="1"/>
</dbReference>
<dbReference type="InterPro" id="IPR025246">
    <property type="entry name" value="IS30-like_HTH"/>
</dbReference>
<accession>A0A561SEC3</accession>
<feature type="compositionally biased region" description="Low complexity" evidence="1">
    <location>
        <begin position="75"/>
        <end position="84"/>
    </location>
</feature>
<feature type="region of interest" description="Disordered" evidence="1">
    <location>
        <begin position="33"/>
        <end position="87"/>
    </location>
</feature>
<dbReference type="Pfam" id="PF12802">
    <property type="entry name" value="MarR_2"/>
    <property type="match status" value="1"/>
</dbReference>
<evidence type="ECO:0000313" key="5">
    <source>
        <dbReference type="Proteomes" id="UP000317940"/>
    </source>
</evidence>
<dbReference type="GO" id="GO:0003700">
    <property type="term" value="F:DNA-binding transcription factor activity"/>
    <property type="evidence" value="ECO:0007669"/>
    <property type="project" value="InterPro"/>
</dbReference>
<sequence>MPPGRLTQQERQQIAAGLTDRLSFAEIARRLDRPTSTVSREVARNGGAGGYRPEQAHRATVRRARRHPPVPPRAGTPADPAAPTDHGDLVREIVELAVRSGMPRMTARVHLDLMFAEDGRRTAAELTERLRVSPASVSAAVNSLVEFGYVRRERDPRRRRDVYLIDDQAWYHSVVVSARQTLETAEAALSAARSVGPGTPVGRRLARCGAFLAQVAEDLTASADRRRPLLG</sequence>
<dbReference type="SUPFAM" id="SSF46785">
    <property type="entry name" value="Winged helix' DNA-binding domain"/>
    <property type="match status" value="1"/>
</dbReference>
<dbReference type="Proteomes" id="UP000317940">
    <property type="component" value="Unassembled WGS sequence"/>
</dbReference>
<dbReference type="GO" id="GO:0005829">
    <property type="term" value="C:cytosol"/>
    <property type="evidence" value="ECO:0007669"/>
    <property type="project" value="TreeGrafter"/>
</dbReference>
<dbReference type="InterPro" id="IPR051917">
    <property type="entry name" value="Transposase-Integrase"/>
</dbReference>
<organism evidence="4 5">
    <name type="scientific">Kitasatospora viridis</name>
    <dbReference type="NCBI Taxonomy" id="281105"/>
    <lineage>
        <taxon>Bacteria</taxon>
        <taxon>Bacillati</taxon>
        <taxon>Actinomycetota</taxon>
        <taxon>Actinomycetes</taxon>
        <taxon>Kitasatosporales</taxon>
        <taxon>Streptomycetaceae</taxon>
        <taxon>Kitasatospora</taxon>
    </lineage>
</organism>
<protein>
    <submittedName>
        <fullName evidence="4">MarR family protein</fullName>
    </submittedName>
</protein>
<dbReference type="EMBL" id="VIWT01000006">
    <property type="protein sequence ID" value="TWF73210.1"/>
    <property type="molecule type" value="Genomic_DNA"/>
</dbReference>
<reference evidence="4 5" key="1">
    <citation type="submission" date="2019-06" db="EMBL/GenBank/DDBJ databases">
        <title>Sequencing the genomes of 1000 actinobacteria strains.</title>
        <authorList>
            <person name="Klenk H.-P."/>
        </authorList>
    </citation>
    <scope>NUCLEOTIDE SEQUENCE [LARGE SCALE GENOMIC DNA]</scope>
    <source>
        <strain evidence="4 5">DSM 44826</strain>
    </source>
</reference>
<dbReference type="GO" id="GO:0004803">
    <property type="term" value="F:transposase activity"/>
    <property type="evidence" value="ECO:0007669"/>
    <property type="project" value="TreeGrafter"/>
</dbReference>
<evidence type="ECO:0000259" key="2">
    <source>
        <dbReference type="Pfam" id="PF12802"/>
    </source>
</evidence>
<evidence type="ECO:0000259" key="3">
    <source>
        <dbReference type="Pfam" id="PF13936"/>
    </source>
</evidence>
<name>A0A561SEC3_9ACTN</name>